<sequence>MNGINPLKLLQLKSSWEQFQNRHPKFPAFLNAAAGASLEAGTIIDVTITSPAGRRIGTNLKLTAEDIQLLQELKELKK</sequence>
<gene>
    <name evidence="1" type="ORF">H9831_07440</name>
</gene>
<reference evidence="1" key="1">
    <citation type="journal article" date="2021" name="PeerJ">
        <title>Extensive microbial diversity within the chicken gut microbiome revealed by metagenomics and culture.</title>
        <authorList>
            <person name="Gilroy R."/>
            <person name="Ravi A."/>
            <person name="Getino M."/>
            <person name="Pursley I."/>
            <person name="Horton D.L."/>
            <person name="Alikhan N.F."/>
            <person name="Baker D."/>
            <person name="Gharbi K."/>
            <person name="Hall N."/>
            <person name="Watson M."/>
            <person name="Adriaenssens E.M."/>
            <person name="Foster-Nyarko E."/>
            <person name="Jarju S."/>
            <person name="Secka A."/>
            <person name="Antonio M."/>
            <person name="Oren A."/>
            <person name="Chaudhuri R.R."/>
            <person name="La Ragione R."/>
            <person name="Hildebrand F."/>
            <person name="Pallen M.J."/>
        </authorList>
    </citation>
    <scope>NUCLEOTIDE SEQUENCE</scope>
    <source>
        <strain evidence="1">ChiSxjej3B15-24422</strain>
    </source>
</reference>
<protein>
    <submittedName>
        <fullName evidence="1">Uncharacterized protein</fullName>
    </submittedName>
</protein>
<dbReference type="AlphaFoldDB" id="A0A9D1YPT6"/>
<name>A0A9D1YPT6_9FIRM</name>
<comment type="caution">
    <text evidence="1">The sequence shown here is derived from an EMBL/GenBank/DDBJ whole genome shotgun (WGS) entry which is preliminary data.</text>
</comment>
<dbReference type="EMBL" id="DXDD01000094">
    <property type="protein sequence ID" value="HIY60492.1"/>
    <property type="molecule type" value="Genomic_DNA"/>
</dbReference>
<reference evidence="1" key="2">
    <citation type="submission" date="2021-04" db="EMBL/GenBank/DDBJ databases">
        <authorList>
            <person name="Gilroy R."/>
        </authorList>
    </citation>
    <scope>NUCLEOTIDE SEQUENCE</scope>
    <source>
        <strain evidence="1">ChiSxjej3B15-24422</strain>
    </source>
</reference>
<accession>A0A9D1YPT6</accession>
<organism evidence="1 2">
    <name type="scientific">Candidatus Eisenbergiella pullistercoris</name>
    <dbReference type="NCBI Taxonomy" id="2838555"/>
    <lineage>
        <taxon>Bacteria</taxon>
        <taxon>Bacillati</taxon>
        <taxon>Bacillota</taxon>
        <taxon>Clostridia</taxon>
        <taxon>Lachnospirales</taxon>
        <taxon>Lachnospiraceae</taxon>
        <taxon>Eisenbergiella</taxon>
    </lineage>
</organism>
<evidence type="ECO:0000313" key="2">
    <source>
        <dbReference type="Proteomes" id="UP000824007"/>
    </source>
</evidence>
<evidence type="ECO:0000313" key="1">
    <source>
        <dbReference type="EMBL" id="HIY60492.1"/>
    </source>
</evidence>
<dbReference type="Proteomes" id="UP000824007">
    <property type="component" value="Unassembled WGS sequence"/>
</dbReference>
<proteinExistence type="predicted"/>